<comment type="similarity">
    <text evidence="2">Belongs to the UPF0719 family.</text>
</comment>
<proteinExistence type="inferred from homology"/>
<evidence type="ECO:0000256" key="2">
    <source>
        <dbReference type="ARBA" id="ARBA00005779"/>
    </source>
</evidence>
<dbReference type="EMBL" id="BKAJ01000012">
    <property type="protein sequence ID" value="GEP53595.1"/>
    <property type="molecule type" value="Genomic_DNA"/>
</dbReference>
<feature type="transmembrane region" description="Helical" evidence="7">
    <location>
        <begin position="47"/>
        <end position="67"/>
    </location>
</feature>
<accession>A0A512N3P3</accession>
<evidence type="ECO:0000313" key="8">
    <source>
        <dbReference type="EMBL" id="GEP53595.1"/>
    </source>
</evidence>
<comment type="subcellular location">
    <subcellularLocation>
        <location evidence="1">Cell membrane</location>
        <topology evidence="1">Multi-pass membrane protein</topology>
    </subcellularLocation>
</comment>
<dbReference type="RefSeq" id="WP_147146376.1">
    <property type="nucleotide sequence ID" value="NZ_BKAJ01000012.1"/>
</dbReference>
<comment type="caution">
    <text evidence="8">The sequence shown here is derived from an EMBL/GenBank/DDBJ whole genome shotgun (WGS) entry which is preliminary data.</text>
</comment>
<evidence type="ECO:0000256" key="6">
    <source>
        <dbReference type="ARBA" id="ARBA00023136"/>
    </source>
</evidence>
<evidence type="ECO:0000256" key="3">
    <source>
        <dbReference type="ARBA" id="ARBA00022475"/>
    </source>
</evidence>
<evidence type="ECO:0000313" key="9">
    <source>
        <dbReference type="Proteomes" id="UP000321058"/>
    </source>
</evidence>
<reference evidence="8 9" key="1">
    <citation type="submission" date="2019-07" db="EMBL/GenBank/DDBJ databases">
        <title>Whole genome shotgun sequence of Reyranella soli NBRC 108950.</title>
        <authorList>
            <person name="Hosoyama A."/>
            <person name="Uohara A."/>
            <person name="Ohji S."/>
            <person name="Ichikawa N."/>
        </authorList>
    </citation>
    <scope>NUCLEOTIDE SEQUENCE [LARGE SCALE GENOMIC DNA]</scope>
    <source>
        <strain evidence="8 9">NBRC 108950</strain>
    </source>
</reference>
<keyword evidence="5 7" id="KW-1133">Transmembrane helix</keyword>
<evidence type="ECO:0000256" key="1">
    <source>
        <dbReference type="ARBA" id="ARBA00004651"/>
    </source>
</evidence>
<dbReference type="GO" id="GO:0005886">
    <property type="term" value="C:plasma membrane"/>
    <property type="evidence" value="ECO:0007669"/>
    <property type="project" value="UniProtKB-SubCell"/>
</dbReference>
<dbReference type="AlphaFoldDB" id="A0A512N3P3"/>
<protein>
    <submittedName>
        <fullName evidence="8">DUF350 domain-containing protein</fullName>
    </submittedName>
</protein>
<keyword evidence="6 7" id="KW-0472">Membrane</keyword>
<dbReference type="PANTHER" id="PTHR40043">
    <property type="entry name" value="UPF0719 INNER MEMBRANE PROTEIN YJFL"/>
    <property type="match status" value="1"/>
</dbReference>
<feature type="transmembrane region" description="Helical" evidence="7">
    <location>
        <begin position="79"/>
        <end position="101"/>
    </location>
</feature>
<dbReference type="Proteomes" id="UP000321058">
    <property type="component" value="Unassembled WGS sequence"/>
</dbReference>
<dbReference type="OrthoDB" id="5395971at2"/>
<name>A0A512N3P3_9HYPH</name>
<keyword evidence="3" id="KW-1003">Cell membrane</keyword>
<dbReference type="PANTHER" id="PTHR40043:SF1">
    <property type="entry name" value="UPF0719 INNER MEMBRANE PROTEIN YJFL"/>
    <property type="match status" value="1"/>
</dbReference>
<keyword evidence="9" id="KW-1185">Reference proteome</keyword>
<sequence length="136" mass="14561">MPELQWLVEAFPNFVRYVVVGFALAGLFLLIYVMITPWREFRLIRAGNTSAAIALIGALLGFCLPLANTIAHSVSLVDVVLWSLVALVVQVIVHVVMRLMLPDLRGAIEADQMSAGVTAGGFAACFGLISAACLTT</sequence>
<gene>
    <name evidence="8" type="ORF">RSO01_07610</name>
</gene>
<evidence type="ECO:0000256" key="4">
    <source>
        <dbReference type="ARBA" id="ARBA00022692"/>
    </source>
</evidence>
<feature type="transmembrane region" description="Helical" evidence="7">
    <location>
        <begin position="113"/>
        <end position="132"/>
    </location>
</feature>
<evidence type="ECO:0000256" key="7">
    <source>
        <dbReference type="SAM" id="Phobius"/>
    </source>
</evidence>
<feature type="transmembrane region" description="Helical" evidence="7">
    <location>
        <begin position="14"/>
        <end position="35"/>
    </location>
</feature>
<evidence type="ECO:0000256" key="5">
    <source>
        <dbReference type="ARBA" id="ARBA00022989"/>
    </source>
</evidence>
<keyword evidence="4 7" id="KW-0812">Transmembrane</keyword>
<organism evidence="8 9">
    <name type="scientific">Reyranella soli</name>
    <dbReference type="NCBI Taxonomy" id="1230389"/>
    <lineage>
        <taxon>Bacteria</taxon>
        <taxon>Pseudomonadati</taxon>
        <taxon>Pseudomonadota</taxon>
        <taxon>Alphaproteobacteria</taxon>
        <taxon>Hyphomicrobiales</taxon>
        <taxon>Reyranellaceae</taxon>
        <taxon>Reyranella</taxon>
    </lineage>
</organism>
<dbReference type="Pfam" id="PF03994">
    <property type="entry name" value="DUF350"/>
    <property type="match status" value="1"/>
</dbReference>
<dbReference type="InterPro" id="IPR007140">
    <property type="entry name" value="DUF350"/>
</dbReference>